<sequence length="162" mass="18579">MRDSACLCVFVGGGCCNGRDTRRSPTRIFVSVLLCLIQQESLFNCRHTSFEFPSTPPHMDGVICQQFTVFWVRDAIISLSFILDPYRHSIRVHLKTDDPCEGRLNKQSRSCQHSVSTAAQQQQQQQQMTELVTQARSVCLRTWKTSLAYAMRETLLHSSWSY</sequence>
<dbReference type="Proteomes" id="UP000800093">
    <property type="component" value="Unassembled WGS sequence"/>
</dbReference>
<dbReference type="EMBL" id="ML986590">
    <property type="protein sequence ID" value="KAF2267654.1"/>
    <property type="molecule type" value="Genomic_DNA"/>
</dbReference>
<keyword evidence="2" id="KW-1185">Reference proteome</keyword>
<gene>
    <name evidence="1" type="ORF">CC78DRAFT_64014</name>
</gene>
<proteinExistence type="predicted"/>
<accession>A0A9P4KEC9</accession>
<dbReference type="PROSITE" id="PS51257">
    <property type="entry name" value="PROKAR_LIPOPROTEIN"/>
    <property type="match status" value="1"/>
</dbReference>
<evidence type="ECO:0000313" key="1">
    <source>
        <dbReference type="EMBL" id="KAF2267654.1"/>
    </source>
</evidence>
<name>A0A9P4KEC9_9PLEO</name>
<comment type="caution">
    <text evidence="1">The sequence shown here is derived from an EMBL/GenBank/DDBJ whole genome shotgun (WGS) entry which is preliminary data.</text>
</comment>
<evidence type="ECO:0000313" key="2">
    <source>
        <dbReference type="Proteomes" id="UP000800093"/>
    </source>
</evidence>
<dbReference type="AlphaFoldDB" id="A0A9P4KEC9"/>
<protein>
    <submittedName>
        <fullName evidence="1">Uncharacterized protein</fullName>
    </submittedName>
</protein>
<organism evidence="1 2">
    <name type="scientific">Lojkania enalia</name>
    <dbReference type="NCBI Taxonomy" id="147567"/>
    <lineage>
        <taxon>Eukaryota</taxon>
        <taxon>Fungi</taxon>
        <taxon>Dikarya</taxon>
        <taxon>Ascomycota</taxon>
        <taxon>Pezizomycotina</taxon>
        <taxon>Dothideomycetes</taxon>
        <taxon>Pleosporomycetidae</taxon>
        <taxon>Pleosporales</taxon>
        <taxon>Pleosporales incertae sedis</taxon>
        <taxon>Lojkania</taxon>
    </lineage>
</organism>
<reference evidence="2" key="1">
    <citation type="journal article" date="2020" name="Stud. Mycol.">
        <title>101 Dothideomycetes genomes: A test case for predicting lifestyles and emergence of pathogens.</title>
        <authorList>
            <person name="Haridas S."/>
            <person name="Albert R."/>
            <person name="Binder M."/>
            <person name="Bloem J."/>
            <person name="LaButti K."/>
            <person name="Salamov A."/>
            <person name="Andreopoulos B."/>
            <person name="Baker S."/>
            <person name="Barry K."/>
            <person name="Bills G."/>
            <person name="Bluhm B."/>
            <person name="Cannon C."/>
            <person name="Castanera R."/>
            <person name="Culley D."/>
            <person name="Daum C."/>
            <person name="Ezra D."/>
            <person name="Gonzalez J."/>
            <person name="Henrissat B."/>
            <person name="Kuo A."/>
            <person name="Liang C."/>
            <person name="Lipzen A."/>
            <person name="Lutzoni F."/>
            <person name="Magnuson J."/>
            <person name="Mondo S."/>
            <person name="Nolan M."/>
            <person name="Ohm R."/>
            <person name="Pangilinan J."/>
            <person name="Park H.-J."/>
            <person name="Ramirez L."/>
            <person name="Alfaro M."/>
            <person name="Sun H."/>
            <person name="Tritt A."/>
            <person name="Yoshinaga Y."/>
            <person name="Zwiers L.-H."/>
            <person name="Turgeon B."/>
            <person name="Goodwin S."/>
            <person name="Spatafora J."/>
            <person name="Crous P."/>
            <person name="Grigoriev I."/>
        </authorList>
    </citation>
    <scope>NUCLEOTIDE SEQUENCE [LARGE SCALE GENOMIC DNA]</scope>
    <source>
        <strain evidence="2">CBS 304.66</strain>
    </source>
</reference>